<keyword evidence="6 8" id="KW-0496">Mitochondrion</keyword>
<name>A0A9D4Z811_ADICA</name>
<dbReference type="InterPro" id="IPR050673">
    <property type="entry name" value="Mito_inner_translocase_sub"/>
</dbReference>
<dbReference type="OrthoDB" id="1551503at2759"/>
<dbReference type="GO" id="GO:0005743">
    <property type="term" value="C:mitochondrial inner membrane"/>
    <property type="evidence" value="ECO:0007669"/>
    <property type="project" value="UniProtKB-SubCell"/>
</dbReference>
<evidence type="ECO:0000256" key="3">
    <source>
        <dbReference type="ARBA" id="ARBA00022833"/>
    </source>
</evidence>
<dbReference type="GO" id="GO:0015031">
    <property type="term" value="P:protein transport"/>
    <property type="evidence" value="ECO:0007669"/>
    <property type="project" value="UniProtKB-KW"/>
</dbReference>
<keyword evidence="11" id="KW-1185">Reference proteome</keyword>
<comment type="similarity">
    <text evidence="8">Belongs to the small Tim family.</text>
</comment>
<proteinExistence type="inferred from homology"/>
<evidence type="ECO:0000256" key="7">
    <source>
        <dbReference type="ARBA" id="ARBA00023157"/>
    </source>
</evidence>
<keyword evidence="2" id="KW-0479">Metal-binding</keyword>
<evidence type="ECO:0000256" key="6">
    <source>
        <dbReference type="ARBA" id="ARBA00023128"/>
    </source>
</evidence>
<gene>
    <name evidence="10" type="ORF">GOP47_0021603</name>
</gene>
<evidence type="ECO:0000256" key="8">
    <source>
        <dbReference type="RuleBase" id="RU367043"/>
    </source>
</evidence>
<accession>A0A9D4Z811</accession>
<dbReference type="InterPro" id="IPR035427">
    <property type="entry name" value="Tim10-like_dom_sf"/>
</dbReference>
<reference evidence="10" key="1">
    <citation type="submission" date="2021-01" db="EMBL/GenBank/DDBJ databases">
        <title>Adiantum capillus-veneris genome.</title>
        <authorList>
            <person name="Fang Y."/>
            <person name="Liao Q."/>
        </authorList>
    </citation>
    <scope>NUCLEOTIDE SEQUENCE</scope>
    <source>
        <strain evidence="10">H3</strain>
        <tissue evidence="10">Leaf</tissue>
    </source>
</reference>
<keyword evidence="5 8" id="KW-0811">Translocation</keyword>
<evidence type="ECO:0000313" key="10">
    <source>
        <dbReference type="EMBL" id="KAI5063056.1"/>
    </source>
</evidence>
<keyword evidence="1 8" id="KW-0813">Transport</keyword>
<keyword evidence="8" id="KW-0143">Chaperone</keyword>
<keyword evidence="4 8" id="KW-0653">Protein transport</keyword>
<dbReference type="AlphaFoldDB" id="A0A9D4Z811"/>
<evidence type="ECO:0000256" key="4">
    <source>
        <dbReference type="ARBA" id="ARBA00022927"/>
    </source>
</evidence>
<dbReference type="EMBL" id="JABFUD020000021">
    <property type="protein sequence ID" value="KAI5063056.1"/>
    <property type="molecule type" value="Genomic_DNA"/>
</dbReference>
<dbReference type="SUPFAM" id="SSF144122">
    <property type="entry name" value="Tim10-like"/>
    <property type="match status" value="1"/>
</dbReference>
<dbReference type="GO" id="GO:0046872">
    <property type="term" value="F:metal ion binding"/>
    <property type="evidence" value="ECO:0007669"/>
    <property type="project" value="UniProtKB-KW"/>
</dbReference>
<comment type="caution">
    <text evidence="10">The sequence shown here is derived from an EMBL/GenBank/DDBJ whole genome shotgun (WGS) entry which is preliminary data.</text>
</comment>
<sequence length="127" mass="14476">MDQERRPQPPASLRAAVAALAECKLKSSSEGMDARKGMEPGDLDNLSEADKLRMVTMIDQLQVRDSLRMYNSLVEKCFGQCIDNFRRKTLDKQEESCVRVCAEKYLKHSMRVSLRFTELNQGSMTPD</sequence>
<comment type="subunit">
    <text evidence="8">Heterohexamer.</text>
</comment>
<comment type="subcellular location">
    <subcellularLocation>
        <location evidence="8">Mitochondrion inner membrane</location>
        <topology evidence="8">Peripheral membrane protein</topology>
        <orientation evidence="8">Intermembrane side</orientation>
    </subcellularLocation>
</comment>
<dbReference type="PANTHER" id="PTHR13172">
    <property type="entry name" value="MITOCHONDRIAL IMPORT INNER MEMBRANE TRANSLOCASE SUBUNIT TIM9B"/>
    <property type="match status" value="1"/>
</dbReference>
<keyword evidence="8" id="KW-0999">Mitochondrion inner membrane</keyword>
<protein>
    <recommendedName>
        <fullName evidence="8">Mitochondrial import inner membrane translocase subunit</fullName>
    </recommendedName>
</protein>
<comment type="function">
    <text evidence="8">Mitochondrial intermembrane chaperone that participates in the import and insertion of some multi-pass transmembrane proteins into the mitochondrial inner membrane. Also required for the transfer of beta-barrel precursors from the TOM complex to the sorting and assembly machinery (SAM complex) of the outer membrane. Acts as a chaperone-like protein that protects the hydrophobic precursors from aggregation and guide them through the mitochondrial intermembrane space.</text>
</comment>
<comment type="domain">
    <text evidence="8">The twin CX3C motif contains 4 conserved Cys residues that form 2 disulfide bonds in the mitochondrial intermembrane space.</text>
</comment>
<evidence type="ECO:0000256" key="2">
    <source>
        <dbReference type="ARBA" id="ARBA00022723"/>
    </source>
</evidence>
<dbReference type="Proteomes" id="UP000886520">
    <property type="component" value="Chromosome 21"/>
</dbReference>
<evidence type="ECO:0000313" key="11">
    <source>
        <dbReference type="Proteomes" id="UP000886520"/>
    </source>
</evidence>
<keyword evidence="3" id="KW-0862">Zinc</keyword>
<evidence type="ECO:0000256" key="1">
    <source>
        <dbReference type="ARBA" id="ARBA00022448"/>
    </source>
</evidence>
<evidence type="ECO:0000259" key="9">
    <source>
        <dbReference type="Pfam" id="PF02953"/>
    </source>
</evidence>
<evidence type="ECO:0000256" key="5">
    <source>
        <dbReference type="ARBA" id="ARBA00023010"/>
    </source>
</evidence>
<keyword evidence="7 8" id="KW-1015">Disulfide bond</keyword>
<dbReference type="Gene3D" id="1.10.287.810">
    <property type="entry name" value="Mitochondrial import inner membrane translocase subunit tim13 like domains"/>
    <property type="match status" value="1"/>
</dbReference>
<keyword evidence="8" id="KW-0472">Membrane</keyword>
<dbReference type="Pfam" id="PF02953">
    <property type="entry name" value="zf-Tim10_DDP"/>
    <property type="match status" value="1"/>
</dbReference>
<organism evidence="10 11">
    <name type="scientific">Adiantum capillus-veneris</name>
    <name type="common">Maidenhair fern</name>
    <dbReference type="NCBI Taxonomy" id="13818"/>
    <lineage>
        <taxon>Eukaryota</taxon>
        <taxon>Viridiplantae</taxon>
        <taxon>Streptophyta</taxon>
        <taxon>Embryophyta</taxon>
        <taxon>Tracheophyta</taxon>
        <taxon>Polypodiopsida</taxon>
        <taxon>Polypodiidae</taxon>
        <taxon>Polypodiales</taxon>
        <taxon>Pteridineae</taxon>
        <taxon>Pteridaceae</taxon>
        <taxon>Vittarioideae</taxon>
        <taxon>Adiantum</taxon>
    </lineage>
</organism>
<feature type="domain" description="Tim10-like" evidence="9">
    <location>
        <begin position="58"/>
        <end position="118"/>
    </location>
</feature>
<dbReference type="InterPro" id="IPR004217">
    <property type="entry name" value="Tim10-like"/>
</dbReference>